<dbReference type="RefSeq" id="WP_142928826.1">
    <property type="nucleotide sequence ID" value="NZ_ML660101.1"/>
</dbReference>
<evidence type="ECO:0000313" key="2">
    <source>
        <dbReference type="Proteomes" id="UP000319732"/>
    </source>
</evidence>
<dbReference type="Proteomes" id="UP000319732">
    <property type="component" value="Unassembled WGS sequence"/>
</dbReference>
<gene>
    <name evidence="1" type="ORF">FKG94_20565</name>
</gene>
<organism evidence="1 2">
    <name type="scientific">Exilibacterium tricleocarpae</name>
    <dbReference type="NCBI Taxonomy" id="2591008"/>
    <lineage>
        <taxon>Bacteria</taxon>
        <taxon>Pseudomonadati</taxon>
        <taxon>Pseudomonadota</taxon>
        <taxon>Gammaproteobacteria</taxon>
        <taxon>Cellvibrionales</taxon>
        <taxon>Cellvibrionaceae</taxon>
        <taxon>Exilibacterium</taxon>
    </lineage>
</organism>
<protein>
    <submittedName>
        <fullName evidence="1">Uncharacterized protein</fullName>
    </submittedName>
</protein>
<keyword evidence="2" id="KW-1185">Reference proteome</keyword>
<name>A0A545T0H9_9GAMM</name>
<reference evidence="1 2" key="1">
    <citation type="submission" date="2019-06" db="EMBL/GenBank/DDBJ databases">
        <title>Whole genome sequence for Cellvibrionaceae sp. R142.</title>
        <authorList>
            <person name="Wang G."/>
        </authorList>
    </citation>
    <scope>NUCLEOTIDE SEQUENCE [LARGE SCALE GENOMIC DNA]</scope>
    <source>
        <strain evidence="1 2">R142</strain>
    </source>
</reference>
<accession>A0A545T0H9</accession>
<comment type="caution">
    <text evidence="1">The sequence shown here is derived from an EMBL/GenBank/DDBJ whole genome shotgun (WGS) entry which is preliminary data.</text>
</comment>
<dbReference type="EMBL" id="VHSG01000023">
    <property type="protein sequence ID" value="TQV70725.1"/>
    <property type="molecule type" value="Genomic_DNA"/>
</dbReference>
<evidence type="ECO:0000313" key="1">
    <source>
        <dbReference type="EMBL" id="TQV70725.1"/>
    </source>
</evidence>
<sequence>MHLLIFLILVLLVILFFSRTQFYDKDKALERKLLKMCNGDRALLQRLLDHETKAKPGIDRLDAVRAAVRRLKRDRK</sequence>
<proteinExistence type="predicted"/>
<dbReference type="AlphaFoldDB" id="A0A545T0H9"/>